<protein>
    <submittedName>
        <fullName evidence="7">RNA polymerase sigma-70 factor</fullName>
    </submittedName>
</protein>
<evidence type="ECO:0000256" key="4">
    <source>
        <dbReference type="ARBA" id="ARBA00023163"/>
    </source>
</evidence>
<dbReference type="InterPro" id="IPR014327">
    <property type="entry name" value="RNA_pol_sigma70_bacteroid"/>
</dbReference>
<keyword evidence="8" id="KW-1185">Reference proteome</keyword>
<evidence type="ECO:0000256" key="3">
    <source>
        <dbReference type="ARBA" id="ARBA00023082"/>
    </source>
</evidence>
<dbReference type="InterPro" id="IPR039425">
    <property type="entry name" value="RNA_pol_sigma-70-like"/>
</dbReference>
<gene>
    <name evidence="7" type="ORF">C1H87_18600</name>
</gene>
<evidence type="ECO:0000259" key="6">
    <source>
        <dbReference type="Pfam" id="PF08281"/>
    </source>
</evidence>
<dbReference type="NCBIfam" id="TIGR02937">
    <property type="entry name" value="sigma70-ECF"/>
    <property type="match status" value="1"/>
</dbReference>
<feature type="domain" description="RNA polymerase sigma-70 region 2" evidence="5">
    <location>
        <begin position="29"/>
        <end position="94"/>
    </location>
</feature>
<dbReference type="InterPro" id="IPR014284">
    <property type="entry name" value="RNA_pol_sigma-70_dom"/>
</dbReference>
<dbReference type="PANTHER" id="PTHR43133:SF46">
    <property type="entry name" value="RNA POLYMERASE SIGMA-70 FACTOR ECF SUBFAMILY"/>
    <property type="match status" value="1"/>
</dbReference>
<dbReference type="EMBL" id="CP025791">
    <property type="protein sequence ID" value="AUP80612.1"/>
    <property type="molecule type" value="Genomic_DNA"/>
</dbReference>
<feature type="domain" description="RNA polymerase sigma factor 70 region 4 type 2" evidence="6">
    <location>
        <begin position="125"/>
        <end position="175"/>
    </location>
</feature>
<dbReference type="InterPro" id="IPR036388">
    <property type="entry name" value="WH-like_DNA-bd_sf"/>
</dbReference>
<organism evidence="7 8">
    <name type="scientific">Flavivirga eckloniae</name>
    <dbReference type="NCBI Taxonomy" id="1803846"/>
    <lineage>
        <taxon>Bacteria</taxon>
        <taxon>Pseudomonadati</taxon>
        <taxon>Bacteroidota</taxon>
        <taxon>Flavobacteriia</taxon>
        <taxon>Flavobacteriales</taxon>
        <taxon>Flavobacteriaceae</taxon>
        <taxon>Flavivirga</taxon>
    </lineage>
</organism>
<dbReference type="Pfam" id="PF08281">
    <property type="entry name" value="Sigma70_r4_2"/>
    <property type="match status" value="1"/>
</dbReference>
<dbReference type="Gene3D" id="1.10.1740.10">
    <property type="match status" value="1"/>
</dbReference>
<dbReference type="SUPFAM" id="SSF88659">
    <property type="entry name" value="Sigma3 and sigma4 domains of RNA polymerase sigma factors"/>
    <property type="match status" value="1"/>
</dbReference>
<dbReference type="GO" id="GO:0003677">
    <property type="term" value="F:DNA binding"/>
    <property type="evidence" value="ECO:0007669"/>
    <property type="project" value="InterPro"/>
</dbReference>
<keyword evidence="2" id="KW-0805">Transcription regulation</keyword>
<dbReference type="Pfam" id="PF04542">
    <property type="entry name" value="Sigma70_r2"/>
    <property type="match status" value="1"/>
</dbReference>
<evidence type="ECO:0000313" key="8">
    <source>
        <dbReference type="Proteomes" id="UP000235826"/>
    </source>
</evidence>
<dbReference type="PANTHER" id="PTHR43133">
    <property type="entry name" value="RNA POLYMERASE ECF-TYPE SIGMA FACTO"/>
    <property type="match status" value="1"/>
</dbReference>
<dbReference type="RefSeq" id="WP_102757258.1">
    <property type="nucleotide sequence ID" value="NZ_CP025791.1"/>
</dbReference>
<dbReference type="InterPro" id="IPR013324">
    <property type="entry name" value="RNA_pol_sigma_r3/r4-like"/>
</dbReference>
<dbReference type="Proteomes" id="UP000235826">
    <property type="component" value="Chromosome"/>
</dbReference>
<dbReference type="Gene3D" id="1.10.10.10">
    <property type="entry name" value="Winged helix-like DNA-binding domain superfamily/Winged helix DNA-binding domain"/>
    <property type="match status" value="1"/>
</dbReference>
<name>A0A2K9PU80_9FLAO</name>
<keyword evidence="3" id="KW-0731">Sigma factor</keyword>
<proteinExistence type="inferred from homology"/>
<dbReference type="GO" id="GO:0016987">
    <property type="term" value="F:sigma factor activity"/>
    <property type="evidence" value="ECO:0007669"/>
    <property type="project" value="UniProtKB-KW"/>
</dbReference>
<dbReference type="AlphaFoldDB" id="A0A2K9PU80"/>
<evidence type="ECO:0000259" key="5">
    <source>
        <dbReference type="Pfam" id="PF04542"/>
    </source>
</evidence>
<dbReference type="SUPFAM" id="SSF88946">
    <property type="entry name" value="Sigma2 domain of RNA polymerase sigma factors"/>
    <property type="match status" value="1"/>
</dbReference>
<evidence type="ECO:0000313" key="7">
    <source>
        <dbReference type="EMBL" id="AUP80612.1"/>
    </source>
</evidence>
<dbReference type="KEGG" id="fek:C1H87_18600"/>
<evidence type="ECO:0000256" key="2">
    <source>
        <dbReference type="ARBA" id="ARBA00023015"/>
    </source>
</evidence>
<keyword evidence="4" id="KW-0804">Transcription</keyword>
<dbReference type="OrthoDB" id="759001at2"/>
<evidence type="ECO:0000256" key="1">
    <source>
        <dbReference type="ARBA" id="ARBA00010641"/>
    </source>
</evidence>
<dbReference type="InterPro" id="IPR013249">
    <property type="entry name" value="RNA_pol_sigma70_r4_t2"/>
</dbReference>
<dbReference type="GO" id="GO:0006352">
    <property type="term" value="P:DNA-templated transcription initiation"/>
    <property type="evidence" value="ECO:0007669"/>
    <property type="project" value="InterPro"/>
</dbReference>
<comment type="similarity">
    <text evidence="1">Belongs to the sigma-70 factor family. ECF subfamily.</text>
</comment>
<sequence length="190" mass="22509">MIKAAPRLDSDKLLVIELKNGCIEAYDQLFKKYNNKLFYFALNYLNSTEEAEGVVQDVFAKVWEKKRALKIEYSFKGYIFTIAYNFIKKVYIRRCRQRDYLIAEERKSYADLDTIEKLDYGFTMERLKGLISKMPERRRETFTKSRLEGLSIKEIAQDMNVSPKTVENQIGYALKFIRSNWHLEKASGMY</sequence>
<dbReference type="InterPro" id="IPR013325">
    <property type="entry name" value="RNA_pol_sigma_r2"/>
</dbReference>
<accession>A0A2K9PU80</accession>
<reference evidence="7 8" key="1">
    <citation type="submission" date="2018-01" db="EMBL/GenBank/DDBJ databases">
        <title>Complete genome sequence of Flavivirga eckloniae ECD14 isolated from seaweed Ecklonia cava.</title>
        <authorList>
            <person name="Lee J.H."/>
            <person name="Baik K.S."/>
            <person name="Seong C.N."/>
        </authorList>
    </citation>
    <scope>NUCLEOTIDE SEQUENCE [LARGE SCALE GENOMIC DNA]</scope>
    <source>
        <strain evidence="7 8">ECD14</strain>
    </source>
</reference>
<dbReference type="NCBIfam" id="TIGR02985">
    <property type="entry name" value="Sig70_bacteroi1"/>
    <property type="match status" value="1"/>
</dbReference>
<dbReference type="InterPro" id="IPR007627">
    <property type="entry name" value="RNA_pol_sigma70_r2"/>
</dbReference>